<evidence type="ECO:0000256" key="10">
    <source>
        <dbReference type="ARBA" id="ARBA00023136"/>
    </source>
</evidence>
<evidence type="ECO:0000256" key="7">
    <source>
        <dbReference type="ARBA" id="ARBA00022840"/>
    </source>
</evidence>
<dbReference type="GO" id="GO:0055070">
    <property type="term" value="P:copper ion homeostasis"/>
    <property type="evidence" value="ECO:0007669"/>
    <property type="project" value="TreeGrafter"/>
</dbReference>
<dbReference type="SFLD" id="SFLDG00002">
    <property type="entry name" value="C1.7:_P-type_atpase_like"/>
    <property type="match status" value="1"/>
</dbReference>
<dbReference type="InterPro" id="IPR036412">
    <property type="entry name" value="HAD-like_sf"/>
</dbReference>
<dbReference type="PRINTS" id="PR00119">
    <property type="entry name" value="CATATPASE"/>
</dbReference>
<dbReference type="NCBIfam" id="TIGR01494">
    <property type="entry name" value="ATPase_P-type"/>
    <property type="match status" value="1"/>
</dbReference>
<dbReference type="CDD" id="cd02094">
    <property type="entry name" value="P-type_ATPase_Cu-like"/>
    <property type="match status" value="1"/>
</dbReference>
<feature type="transmembrane region" description="Helical" evidence="11">
    <location>
        <begin position="105"/>
        <end position="126"/>
    </location>
</feature>
<dbReference type="Gene3D" id="3.30.70.100">
    <property type="match status" value="1"/>
</dbReference>
<dbReference type="GO" id="GO:0016887">
    <property type="term" value="F:ATP hydrolysis activity"/>
    <property type="evidence" value="ECO:0007669"/>
    <property type="project" value="InterPro"/>
</dbReference>
<evidence type="ECO:0000256" key="5">
    <source>
        <dbReference type="ARBA" id="ARBA00022723"/>
    </source>
</evidence>
<feature type="domain" description="HMA" evidence="12">
    <location>
        <begin position="12"/>
        <end position="78"/>
    </location>
</feature>
<dbReference type="InterPro" id="IPR008250">
    <property type="entry name" value="ATPase_P-typ_transduc_dom_A_sf"/>
</dbReference>
<dbReference type="FunFam" id="3.30.70.100:FF:000001">
    <property type="entry name" value="ATPase copper transporting beta"/>
    <property type="match status" value="1"/>
</dbReference>
<dbReference type="InterPro" id="IPR044492">
    <property type="entry name" value="P_typ_ATPase_HD_dom"/>
</dbReference>
<evidence type="ECO:0000313" key="14">
    <source>
        <dbReference type="Proteomes" id="UP000437131"/>
    </source>
</evidence>
<evidence type="ECO:0000256" key="3">
    <source>
        <dbReference type="ARBA" id="ARBA00022448"/>
    </source>
</evidence>
<evidence type="ECO:0000313" key="13">
    <source>
        <dbReference type="EMBL" id="MTF37710.1"/>
    </source>
</evidence>
<dbReference type="NCBIfam" id="TIGR01511">
    <property type="entry name" value="ATPase-IB1_Cu"/>
    <property type="match status" value="1"/>
</dbReference>
<feature type="transmembrane region" description="Helical" evidence="11">
    <location>
        <begin position="749"/>
        <end position="767"/>
    </location>
</feature>
<keyword evidence="7 11" id="KW-0067">ATP-binding</keyword>
<comment type="subcellular location">
    <subcellularLocation>
        <location evidence="1">Cell membrane</location>
        <topology evidence="1">Multi-pass membrane protein</topology>
    </subcellularLocation>
</comment>
<evidence type="ECO:0000256" key="11">
    <source>
        <dbReference type="RuleBase" id="RU362081"/>
    </source>
</evidence>
<dbReference type="PROSITE" id="PS01047">
    <property type="entry name" value="HMA_1"/>
    <property type="match status" value="1"/>
</dbReference>
<feature type="transmembrane region" description="Helical" evidence="11">
    <location>
        <begin position="172"/>
        <end position="191"/>
    </location>
</feature>
<dbReference type="InterPro" id="IPR006121">
    <property type="entry name" value="HMA_dom"/>
</dbReference>
<dbReference type="GO" id="GO:0043682">
    <property type="term" value="F:P-type divalent copper transporter activity"/>
    <property type="evidence" value="ECO:0007669"/>
    <property type="project" value="TreeGrafter"/>
</dbReference>
<dbReference type="SUPFAM" id="SSF55008">
    <property type="entry name" value="HMA, heavy metal-associated domain"/>
    <property type="match status" value="1"/>
</dbReference>
<dbReference type="EMBL" id="WMIA01000002">
    <property type="protein sequence ID" value="MTF37710.1"/>
    <property type="molecule type" value="Genomic_DNA"/>
</dbReference>
<dbReference type="SUPFAM" id="SSF81653">
    <property type="entry name" value="Calcium ATPase, transduction domain A"/>
    <property type="match status" value="1"/>
</dbReference>
<comment type="caution">
    <text evidence="13">The sequence shown here is derived from an EMBL/GenBank/DDBJ whole genome shotgun (WGS) entry which is preliminary data.</text>
</comment>
<dbReference type="RefSeq" id="WP_155082561.1">
    <property type="nucleotide sequence ID" value="NZ_WMIA01000002.1"/>
</dbReference>
<dbReference type="FunFam" id="2.70.150.10:FF:000002">
    <property type="entry name" value="Copper-transporting ATPase 1, putative"/>
    <property type="match status" value="1"/>
</dbReference>
<dbReference type="GO" id="GO:0005524">
    <property type="term" value="F:ATP binding"/>
    <property type="evidence" value="ECO:0007669"/>
    <property type="project" value="UniProtKB-UniRule"/>
</dbReference>
<evidence type="ECO:0000256" key="6">
    <source>
        <dbReference type="ARBA" id="ARBA00022741"/>
    </source>
</evidence>
<dbReference type="Proteomes" id="UP000437131">
    <property type="component" value="Unassembled WGS sequence"/>
</dbReference>
<feature type="transmembrane region" description="Helical" evidence="11">
    <location>
        <begin position="718"/>
        <end position="743"/>
    </location>
</feature>
<dbReference type="Pfam" id="PF00702">
    <property type="entry name" value="Hydrolase"/>
    <property type="match status" value="1"/>
</dbReference>
<dbReference type="InterPro" id="IPR059000">
    <property type="entry name" value="ATPase_P-type_domA"/>
</dbReference>
<dbReference type="CDD" id="cd00371">
    <property type="entry name" value="HMA"/>
    <property type="match status" value="1"/>
</dbReference>
<organism evidence="13 14">
    <name type="scientific">Cyanobacterium aponinum 0216</name>
    <dbReference type="NCBI Taxonomy" id="2676140"/>
    <lineage>
        <taxon>Bacteria</taxon>
        <taxon>Bacillati</taxon>
        <taxon>Cyanobacteriota</taxon>
        <taxon>Cyanophyceae</taxon>
        <taxon>Oscillatoriophycideae</taxon>
        <taxon>Chroococcales</taxon>
        <taxon>Geminocystaceae</taxon>
        <taxon>Cyanobacterium</taxon>
    </lineage>
</organism>
<dbReference type="NCBIfam" id="TIGR01525">
    <property type="entry name" value="ATPase-IB_hvy"/>
    <property type="match status" value="1"/>
</dbReference>
<feature type="transmembrane region" description="Helical" evidence="11">
    <location>
        <begin position="132"/>
        <end position="151"/>
    </location>
</feature>
<dbReference type="InterPro" id="IPR017969">
    <property type="entry name" value="Heavy-metal-associated_CS"/>
</dbReference>
<keyword evidence="3" id="KW-0813">Transport</keyword>
<dbReference type="SUPFAM" id="SSF81660">
    <property type="entry name" value="Metal cation-transporting ATPase, ATP-binding domain N"/>
    <property type="match status" value="1"/>
</dbReference>
<dbReference type="SFLD" id="SFLDS00003">
    <property type="entry name" value="Haloacid_Dehalogenase"/>
    <property type="match status" value="1"/>
</dbReference>
<keyword evidence="4 11" id="KW-0812">Transmembrane</keyword>
<accession>A0A844GPC6</accession>
<name>A0A844GPC6_9CHRO</name>
<dbReference type="SFLD" id="SFLDF00027">
    <property type="entry name" value="p-type_atpase"/>
    <property type="match status" value="1"/>
</dbReference>
<keyword evidence="11" id="KW-1003">Cell membrane</keyword>
<keyword evidence="10 11" id="KW-0472">Membrane</keyword>
<dbReference type="InterPro" id="IPR001757">
    <property type="entry name" value="P_typ_ATPase"/>
</dbReference>
<evidence type="ECO:0000256" key="1">
    <source>
        <dbReference type="ARBA" id="ARBA00004651"/>
    </source>
</evidence>
<comment type="similarity">
    <text evidence="2 11">Belongs to the cation transport ATPase (P-type) (TC 3.A.3) family. Type IB subfamily.</text>
</comment>
<feature type="transmembrane region" description="Helical" evidence="11">
    <location>
        <begin position="397"/>
        <end position="423"/>
    </location>
</feature>
<protein>
    <submittedName>
        <fullName evidence="13">Heavy metal translocating P-type ATPase</fullName>
    </submittedName>
</protein>
<dbReference type="PANTHER" id="PTHR43520:SF8">
    <property type="entry name" value="P-TYPE CU(+) TRANSPORTER"/>
    <property type="match status" value="1"/>
</dbReference>
<evidence type="ECO:0000259" key="12">
    <source>
        <dbReference type="PROSITE" id="PS50846"/>
    </source>
</evidence>
<dbReference type="AlphaFoldDB" id="A0A844GPC6"/>
<dbReference type="InterPro" id="IPR023298">
    <property type="entry name" value="ATPase_P-typ_TM_dom_sf"/>
</dbReference>
<dbReference type="Gene3D" id="3.40.50.1000">
    <property type="entry name" value="HAD superfamily/HAD-like"/>
    <property type="match status" value="1"/>
</dbReference>
<dbReference type="GO" id="GO:0005507">
    <property type="term" value="F:copper ion binding"/>
    <property type="evidence" value="ECO:0007669"/>
    <property type="project" value="TreeGrafter"/>
</dbReference>
<evidence type="ECO:0000256" key="9">
    <source>
        <dbReference type="ARBA" id="ARBA00022989"/>
    </source>
</evidence>
<dbReference type="InterPro" id="IPR018303">
    <property type="entry name" value="ATPase_P-typ_P_site"/>
</dbReference>
<dbReference type="SUPFAM" id="SSF56784">
    <property type="entry name" value="HAD-like"/>
    <property type="match status" value="1"/>
</dbReference>
<keyword evidence="8" id="KW-1278">Translocase</keyword>
<dbReference type="PRINTS" id="PR00943">
    <property type="entry name" value="CUATPASE"/>
</dbReference>
<dbReference type="Gene3D" id="2.70.150.10">
    <property type="entry name" value="Calcium-transporting ATPase, cytoplasmic transduction domain A"/>
    <property type="match status" value="1"/>
</dbReference>
<dbReference type="Pfam" id="PF00403">
    <property type="entry name" value="HMA"/>
    <property type="match status" value="1"/>
</dbReference>
<keyword evidence="5 11" id="KW-0479">Metal-binding</keyword>
<gene>
    <name evidence="13" type="ORF">GGC33_02025</name>
</gene>
<proteinExistence type="inferred from homology"/>
<evidence type="ECO:0000256" key="4">
    <source>
        <dbReference type="ARBA" id="ARBA00022692"/>
    </source>
</evidence>
<keyword evidence="6 11" id="KW-0547">Nucleotide-binding</keyword>
<dbReference type="InterPro" id="IPR023299">
    <property type="entry name" value="ATPase_P-typ_cyto_dom_N"/>
</dbReference>
<dbReference type="PROSITE" id="PS00154">
    <property type="entry name" value="ATPASE_E1_E2"/>
    <property type="match status" value="1"/>
</dbReference>
<evidence type="ECO:0000256" key="8">
    <source>
        <dbReference type="ARBA" id="ARBA00022967"/>
    </source>
</evidence>
<reference evidence="13 14" key="1">
    <citation type="submission" date="2019-11" db="EMBL/GenBank/DDBJ databases">
        <title>Isolation of a new High Light Tolerant Cyanobacteria.</title>
        <authorList>
            <person name="Dobson Z."/>
            <person name="Vaughn N."/>
            <person name="Vaughn M."/>
            <person name="Fromme P."/>
            <person name="Mazor Y."/>
        </authorList>
    </citation>
    <scope>NUCLEOTIDE SEQUENCE [LARGE SCALE GENOMIC DNA]</scope>
    <source>
        <strain evidence="13 14">0216</strain>
    </source>
</reference>
<sequence>MISLESKLNSIDTLILDIQGMKCAACVKAVEKQITRHQGVICANVNLITAVASIEYEKGSIQPQSLAEKLTALGFPSQVRQGERIEEEQKNKIEEKRKQEQQKRIYELISAGLLLLFSTIGHLHHFGIHTGAFFSNIWFHWALATLALLIPGREILLNGWQGLWHGKPNMNSLVGIGATTAYLTSCIALIFPELGWECFFDEPVMLLGFIFLGRVLESNARYKAMDSLETLLGLKPQFARLVGKNNYEEDQGVKIPAVGVKVNEWVRVLSGEQFPVDGVIVKGKTIIDESLLTGESFPVSKGEGDKVSAGTINQENMVIVEAVNTGSKTVLGQIIATVEEAQTRKAPIQKIADVVSGYFAYGIMAIASLTFCFWYFWGTEIWANLLTELDTSKAILSVKLAIDVLVIACPCALGLATPTAILVGTTIGAEKGLLIKGGDILEQVKNLKTIVFDKTGTITEGIPSITTILSFHPEFNHQSILQIASSLEMVSNHPLAQGIIKQAQNQSLTTLKTYELSAVSGKGVKGIIEINEQLSWFYLGNPSWLEDHQISIATEILKQVNPLEAQGKTVVYLAQNSHIVGVIALGDKIRPFARETVKNLQNMGLEVMIMSGDRPDVVKYIAEKVGIEQYYGDLTPQGKCDLIQQIQQKNPHQLVAMVGDGINDAPAMSTAQIAIAMAQGAEVALKSAGIVLTRGKLPDLITAINLSKMTLKKIKQNLFWALSYNLVALPIAVGCLLPSQHFWLNPSTAGAFMAFSSIFVVTNSLLLKYTR</sequence>
<dbReference type="PROSITE" id="PS50846">
    <property type="entry name" value="HMA_2"/>
    <property type="match status" value="1"/>
</dbReference>
<dbReference type="InterPro" id="IPR027256">
    <property type="entry name" value="P-typ_ATPase_IB"/>
</dbReference>
<dbReference type="InterPro" id="IPR023214">
    <property type="entry name" value="HAD_sf"/>
</dbReference>
<dbReference type="Gene3D" id="3.40.1110.10">
    <property type="entry name" value="Calcium-transporting ATPase, cytoplasmic domain N"/>
    <property type="match status" value="1"/>
</dbReference>
<dbReference type="Pfam" id="PF00122">
    <property type="entry name" value="E1-E2_ATPase"/>
    <property type="match status" value="1"/>
</dbReference>
<feature type="transmembrane region" description="Helical" evidence="11">
    <location>
        <begin position="203"/>
        <end position="220"/>
    </location>
</feature>
<dbReference type="SUPFAM" id="SSF81665">
    <property type="entry name" value="Calcium ATPase, transmembrane domain M"/>
    <property type="match status" value="1"/>
</dbReference>
<dbReference type="PANTHER" id="PTHR43520">
    <property type="entry name" value="ATP7, ISOFORM B"/>
    <property type="match status" value="1"/>
</dbReference>
<evidence type="ECO:0000256" key="2">
    <source>
        <dbReference type="ARBA" id="ARBA00006024"/>
    </source>
</evidence>
<keyword evidence="9 11" id="KW-1133">Transmembrane helix</keyword>
<dbReference type="GO" id="GO:0005886">
    <property type="term" value="C:plasma membrane"/>
    <property type="evidence" value="ECO:0007669"/>
    <property type="project" value="UniProtKB-SubCell"/>
</dbReference>
<dbReference type="InterPro" id="IPR036163">
    <property type="entry name" value="HMA_dom_sf"/>
</dbReference>
<feature type="transmembrane region" description="Helical" evidence="11">
    <location>
        <begin position="358"/>
        <end position="377"/>
    </location>
</feature>